<evidence type="ECO:0000256" key="1">
    <source>
        <dbReference type="SAM" id="SignalP"/>
    </source>
</evidence>
<reference evidence="3 4" key="1">
    <citation type="submission" date="2021-01" db="EMBL/GenBank/DDBJ databases">
        <title>Genomics of switchgrass bacterial isolates.</title>
        <authorList>
            <person name="Shade A."/>
        </authorList>
    </citation>
    <scope>NUCLEOTIDE SEQUENCE [LARGE SCALE GENOMIC DNA]</scope>
    <source>
        <strain evidence="3 4">PvP111</strain>
    </source>
</reference>
<evidence type="ECO:0000313" key="4">
    <source>
        <dbReference type="Proteomes" id="UP000703038"/>
    </source>
</evidence>
<dbReference type="InterPro" id="IPR031304">
    <property type="entry name" value="SLT_2"/>
</dbReference>
<proteinExistence type="predicted"/>
<name>A0ABS2KPZ5_9NOCA</name>
<feature type="signal peptide" evidence="1">
    <location>
        <begin position="1"/>
        <end position="24"/>
    </location>
</feature>
<dbReference type="Pfam" id="PF13406">
    <property type="entry name" value="SLT_2"/>
    <property type="match status" value="1"/>
</dbReference>
<accession>A0ABS2KPZ5</accession>
<keyword evidence="4" id="KW-1185">Reference proteome</keyword>
<dbReference type="PANTHER" id="PTHR30163">
    <property type="entry name" value="MEMBRANE-BOUND LYTIC MUREIN TRANSGLYCOSYLASE B"/>
    <property type="match status" value="1"/>
</dbReference>
<dbReference type="CDD" id="cd13399">
    <property type="entry name" value="Slt35-like"/>
    <property type="match status" value="1"/>
</dbReference>
<feature type="chain" id="PRO_5046580994" description="Transglycosylase SLT domain-containing protein" evidence="1">
    <location>
        <begin position="25"/>
        <end position="251"/>
    </location>
</feature>
<organism evidence="3 4">
    <name type="scientific">Rhodococcoides corynebacterioides</name>
    <dbReference type="NCBI Taxonomy" id="53972"/>
    <lineage>
        <taxon>Bacteria</taxon>
        <taxon>Bacillati</taxon>
        <taxon>Actinomycetota</taxon>
        <taxon>Actinomycetes</taxon>
        <taxon>Mycobacteriales</taxon>
        <taxon>Nocardiaceae</taxon>
        <taxon>Rhodococcoides</taxon>
    </lineage>
</organism>
<dbReference type="Proteomes" id="UP000703038">
    <property type="component" value="Unassembled WGS sequence"/>
</dbReference>
<comment type="caution">
    <text evidence="3">The sequence shown here is derived from an EMBL/GenBank/DDBJ whole genome shotgun (WGS) entry which is preliminary data.</text>
</comment>
<dbReference type="Gene3D" id="1.10.530.10">
    <property type="match status" value="1"/>
</dbReference>
<feature type="domain" description="Transglycosylase SLT" evidence="2">
    <location>
        <begin position="167"/>
        <end position="211"/>
    </location>
</feature>
<gene>
    <name evidence="3" type="ORF">JOE42_000544</name>
</gene>
<dbReference type="RefSeq" id="WP_204866518.1">
    <property type="nucleotide sequence ID" value="NZ_JAFBBK010000001.1"/>
</dbReference>
<keyword evidence="1" id="KW-0732">Signal</keyword>
<dbReference type="InterPro" id="IPR023346">
    <property type="entry name" value="Lysozyme-like_dom_sf"/>
</dbReference>
<dbReference type="PANTHER" id="PTHR30163:SF8">
    <property type="entry name" value="LYTIC MUREIN TRANSGLYCOSYLASE"/>
    <property type="match status" value="1"/>
</dbReference>
<dbReference type="PROSITE" id="PS51257">
    <property type="entry name" value="PROKAR_LIPOPROTEIN"/>
    <property type="match status" value="1"/>
</dbReference>
<dbReference type="EMBL" id="JAFBBK010000001">
    <property type="protein sequence ID" value="MBM7413811.1"/>
    <property type="molecule type" value="Genomic_DNA"/>
</dbReference>
<protein>
    <recommendedName>
        <fullName evidence="2">Transglycosylase SLT domain-containing protein</fullName>
    </recommendedName>
</protein>
<evidence type="ECO:0000259" key="2">
    <source>
        <dbReference type="Pfam" id="PF13406"/>
    </source>
</evidence>
<dbReference type="SUPFAM" id="SSF53955">
    <property type="entry name" value="Lysozyme-like"/>
    <property type="match status" value="1"/>
</dbReference>
<evidence type="ECO:0000313" key="3">
    <source>
        <dbReference type="EMBL" id="MBM7413811.1"/>
    </source>
</evidence>
<dbReference type="InterPro" id="IPR043426">
    <property type="entry name" value="MltB-like"/>
</dbReference>
<sequence length="251" mass="25487">MLPPRSRRLRVVAAAIATAAVVSGCGALGLDPGRPAVEIPEGIPPGPGAPLPPIDVDAPGRSADLLAGWAEPLVDPTGIGRTALEAYGHAAAVMARSSPGCGLGWTTLAGIGRIESRHGTFGGSSVGPDGTVSPPIRGVPLDGTAGNAEITDTDGGELDGDTVLDRAMGPMQFIPETWRKWGVDANGDGRADPDNLDDAALTAGRYLCARGGDLTTPEGWQAALMAYNLSGVYLRDVRDAASAYSVGARPS</sequence>